<evidence type="ECO:0000313" key="5">
    <source>
        <dbReference type="Proteomes" id="UP000216020"/>
    </source>
</evidence>
<dbReference type="InterPro" id="IPR045337">
    <property type="entry name" value="MmgE_PrpD_C"/>
</dbReference>
<dbReference type="Pfam" id="PF19305">
    <property type="entry name" value="MmgE_PrpD_C"/>
    <property type="match status" value="1"/>
</dbReference>
<dbReference type="InterPro" id="IPR036148">
    <property type="entry name" value="MmgE/PrpD_sf"/>
</dbReference>
<dbReference type="InterPro" id="IPR005656">
    <property type="entry name" value="MmgE_PrpD"/>
</dbReference>
<keyword evidence="5" id="KW-1185">Reference proteome</keyword>
<evidence type="ECO:0000256" key="1">
    <source>
        <dbReference type="ARBA" id="ARBA00006174"/>
    </source>
</evidence>
<accession>A0A261RYM8</accession>
<dbReference type="Gene3D" id="3.30.1330.120">
    <property type="entry name" value="2-methylcitrate dehydratase PrpD"/>
    <property type="match status" value="1"/>
</dbReference>
<dbReference type="PANTHER" id="PTHR16943">
    <property type="entry name" value="2-METHYLCITRATE DEHYDRATASE-RELATED"/>
    <property type="match status" value="1"/>
</dbReference>
<protein>
    <recommendedName>
        <fullName evidence="6">2-methylcitrate dehydratase</fullName>
    </recommendedName>
</protein>
<evidence type="ECO:0000259" key="2">
    <source>
        <dbReference type="Pfam" id="PF03972"/>
    </source>
</evidence>
<reference evidence="5" key="1">
    <citation type="submission" date="2017-05" db="EMBL/GenBank/DDBJ databases">
        <title>Complete and WGS of Bordetella genogroups.</title>
        <authorList>
            <person name="Spilker T."/>
            <person name="Lipuma J."/>
        </authorList>
    </citation>
    <scope>NUCLEOTIDE SEQUENCE [LARGE SCALE GENOMIC DNA]</scope>
    <source>
        <strain evidence="5">AU16122</strain>
    </source>
</reference>
<dbReference type="RefSeq" id="WP_094854224.1">
    <property type="nucleotide sequence ID" value="NZ_NEVM01000005.1"/>
</dbReference>
<evidence type="ECO:0008006" key="6">
    <source>
        <dbReference type="Google" id="ProtNLM"/>
    </source>
</evidence>
<dbReference type="OrthoDB" id="9797528at2"/>
<dbReference type="PANTHER" id="PTHR16943:SF8">
    <property type="entry name" value="2-METHYLCITRATE DEHYDRATASE"/>
    <property type="match status" value="1"/>
</dbReference>
<gene>
    <name evidence="4" type="ORF">CAL29_16780</name>
</gene>
<evidence type="ECO:0000259" key="3">
    <source>
        <dbReference type="Pfam" id="PF19305"/>
    </source>
</evidence>
<dbReference type="EMBL" id="NEVM01000005">
    <property type="protein sequence ID" value="OZI29782.1"/>
    <property type="molecule type" value="Genomic_DNA"/>
</dbReference>
<evidence type="ECO:0000313" key="4">
    <source>
        <dbReference type="EMBL" id="OZI29782.1"/>
    </source>
</evidence>
<dbReference type="InterPro" id="IPR042183">
    <property type="entry name" value="MmgE/PrpD_sf_1"/>
</dbReference>
<dbReference type="GO" id="GO:0016829">
    <property type="term" value="F:lyase activity"/>
    <property type="evidence" value="ECO:0007669"/>
    <property type="project" value="InterPro"/>
</dbReference>
<feature type="domain" description="MmgE/PrpD C-terminal" evidence="3">
    <location>
        <begin position="273"/>
        <end position="435"/>
    </location>
</feature>
<name>A0A261RYM8_9BORD</name>
<dbReference type="AlphaFoldDB" id="A0A261RYM8"/>
<dbReference type="Proteomes" id="UP000216020">
    <property type="component" value="Unassembled WGS sequence"/>
</dbReference>
<dbReference type="Pfam" id="PF03972">
    <property type="entry name" value="MmgE_PrpD_N"/>
    <property type="match status" value="1"/>
</dbReference>
<feature type="domain" description="MmgE/PrpD N-terminal" evidence="2">
    <location>
        <begin position="12"/>
        <end position="248"/>
    </location>
</feature>
<dbReference type="Gene3D" id="1.10.4100.10">
    <property type="entry name" value="2-methylcitrate dehydratase PrpD"/>
    <property type="match status" value="1"/>
</dbReference>
<dbReference type="InterPro" id="IPR045336">
    <property type="entry name" value="MmgE_PrpD_N"/>
</dbReference>
<organism evidence="4 5">
    <name type="scientific">Bordetella genomosp. 10</name>
    <dbReference type="NCBI Taxonomy" id="1416804"/>
    <lineage>
        <taxon>Bacteria</taxon>
        <taxon>Pseudomonadati</taxon>
        <taxon>Pseudomonadota</taxon>
        <taxon>Betaproteobacteria</taxon>
        <taxon>Burkholderiales</taxon>
        <taxon>Alcaligenaceae</taxon>
        <taxon>Bordetella</taxon>
    </lineage>
</organism>
<comment type="similarity">
    <text evidence="1">Belongs to the PrpD family.</text>
</comment>
<sequence length="455" mass="47939">MEPDPILPVTKTLAEFVADLAWQKLPPAVQEEGRLAIADTIGGALAAVNEPAARAVMAIVEGETGPSAIWGTALRTTPRNAALVNGAMAHAHDIDDTNPSMRGHPSCPVVPAIFALAAKTGASGQELVTAYVAGVEIATKLGRAVNMPHYNKGWHTTLTLGTLGAAAACARLLRLDAGKTAIALAIAGSRAGGLVANFGTMTKPTHSGFAAEGGVTAALLAQAGTTANPAALECKNGFFDLFAGLEQVQPALALEALNERFDLVDPGNIYKQYPTCSLTHCAIDMLLDGVAEGAIKPDQIASIDCGVGYRCVSTLPYHDARTGLEGKFSMEYCLAAALVHGQVTFAEFEDEKVRSPAIAAMQRKINLYTHPELTTPESVPYDFTDIVIKHQDGTVFHGREQKAKGDPAKRWTLQQFKDKFVRCAAGGMGAEAAARLWDDLHRLDALPAGQPKGLI</sequence>
<proteinExistence type="inferred from homology"/>
<comment type="caution">
    <text evidence="4">The sequence shown here is derived from an EMBL/GenBank/DDBJ whole genome shotgun (WGS) entry which is preliminary data.</text>
</comment>
<dbReference type="InterPro" id="IPR042188">
    <property type="entry name" value="MmgE/PrpD_sf_2"/>
</dbReference>
<dbReference type="SUPFAM" id="SSF103378">
    <property type="entry name" value="2-methylcitrate dehydratase PrpD"/>
    <property type="match status" value="1"/>
</dbReference>